<keyword evidence="4" id="KW-1185">Reference proteome</keyword>
<sequence length="152" mass="16594">MQIRRSAIVTLSAVALTFCGVATAPAAYAATPHCHATSFLHEGSEYNEMPTATPNDWNWRCLLTEGDGYAGGDQQHAVWVLQRALIQCYGQNLGSAGADGKYGTRTAEGVRNVQRFHNQTQNAGLAVDGQYGPNTAYYMEFVNTQNRCWTLS</sequence>
<dbReference type="SUPFAM" id="SSF47090">
    <property type="entry name" value="PGBD-like"/>
    <property type="match status" value="1"/>
</dbReference>
<keyword evidence="1" id="KW-0732">Signal</keyword>
<gene>
    <name evidence="3" type="ORF">BN159_5055</name>
</gene>
<reference evidence="3 4" key="1">
    <citation type="journal article" date="2012" name="J. Bacteriol.">
        <title>Genome sequence of the bacterium Streptomyces davawensis JCM 4913 and heterologous production of the unique antibiotic roseoflavin.</title>
        <authorList>
            <person name="Jankowitsch F."/>
            <person name="Schwarz J."/>
            <person name="Ruckert C."/>
            <person name="Gust B."/>
            <person name="Szczepanowski R."/>
            <person name="Blom J."/>
            <person name="Pelzer S."/>
            <person name="Kalinowski J."/>
            <person name="Mack M."/>
        </authorList>
    </citation>
    <scope>NUCLEOTIDE SEQUENCE [LARGE SCALE GENOMIC DNA]</scope>
    <source>
        <strain evidence="4">DSM 101723 / JCM 4913 / KCC S-0913 / 768</strain>
    </source>
</reference>
<dbReference type="InterPro" id="IPR036366">
    <property type="entry name" value="PGBDSf"/>
</dbReference>
<feature type="chain" id="PRO_5003880003" description="Peptidoglycan binding-like domain-containing protein" evidence="1">
    <location>
        <begin position="30"/>
        <end position="152"/>
    </location>
</feature>
<name>K4R9S8_STRDJ</name>
<evidence type="ECO:0000313" key="3">
    <source>
        <dbReference type="EMBL" id="CCK29434.1"/>
    </source>
</evidence>
<dbReference type="InterPro" id="IPR036365">
    <property type="entry name" value="PGBD-like_sf"/>
</dbReference>
<dbReference type="PATRIC" id="fig|1214101.3.peg.5126"/>
<proteinExistence type="predicted"/>
<organism evidence="3 4">
    <name type="scientific">Streptomyces davaonensis (strain DSM 101723 / JCM 4913 / KCC S-0913 / 768)</name>
    <dbReference type="NCBI Taxonomy" id="1214101"/>
    <lineage>
        <taxon>Bacteria</taxon>
        <taxon>Bacillati</taxon>
        <taxon>Actinomycetota</taxon>
        <taxon>Actinomycetes</taxon>
        <taxon>Kitasatosporales</taxon>
        <taxon>Streptomycetaceae</taxon>
        <taxon>Streptomyces</taxon>
    </lineage>
</organism>
<dbReference type="Gene3D" id="1.10.101.10">
    <property type="entry name" value="PGBD-like superfamily/PGBD"/>
    <property type="match status" value="1"/>
</dbReference>
<protein>
    <recommendedName>
        <fullName evidence="2">Peptidoglycan binding-like domain-containing protein</fullName>
    </recommendedName>
</protein>
<dbReference type="HOGENOM" id="CLU_146028_0_0_11"/>
<dbReference type="Pfam" id="PF01471">
    <property type="entry name" value="PG_binding_1"/>
    <property type="match status" value="1"/>
</dbReference>
<evidence type="ECO:0000313" key="4">
    <source>
        <dbReference type="Proteomes" id="UP000008043"/>
    </source>
</evidence>
<dbReference type="Proteomes" id="UP000008043">
    <property type="component" value="Chromosome"/>
</dbReference>
<feature type="signal peptide" evidence="1">
    <location>
        <begin position="1"/>
        <end position="29"/>
    </location>
</feature>
<evidence type="ECO:0000259" key="2">
    <source>
        <dbReference type="Pfam" id="PF01471"/>
    </source>
</evidence>
<dbReference type="OrthoDB" id="3828307at2"/>
<dbReference type="EMBL" id="HE971709">
    <property type="protein sequence ID" value="CCK29434.1"/>
    <property type="molecule type" value="Genomic_DNA"/>
</dbReference>
<dbReference type="RefSeq" id="WP_015659774.1">
    <property type="nucleotide sequence ID" value="NC_020504.1"/>
</dbReference>
<dbReference type="AlphaFoldDB" id="K4R9S8"/>
<evidence type="ECO:0000256" key="1">
    <source>
        <dbReference type="SAM" id="SignalP"/>
    </source>
</evidence>
<accession>K4R9S8</accession>
<dbReference type="InterPro" id="IPR002477">
    <property type="entry name" value="Peptidoglycan-bd-like"/>
</dbReference>
<dbReference type="KEGG" id="sdv:BN159_5055"/>
<dbReference type="STRING" id="1214101.BN159_5055"/>
<feature type="domain" description="Peptidoglycan binding-like" evidence="2">
    <location>
        <begin position="80"/>
        <end position="136"/>
    </location>
</feature>